<dbReference type="Pfam" id="PF00512">
    <property type="entry name" value="HisKA"/>
    <property type="match status" value="1"/>
</dbReference>
<evidence type="ECO:0000256" key="15">
    <source>
        <dbReference type="SAM" id="MobiDB-lite"/>
    </source>
</evidence>
<evidence type="ECO:0000256" key="6">
    <source>
        <dbReference type="ARBA" id="ARBA00022679"/>
    </source>
</evidence>
<dbReference type="Gene3D" id="3.30.450.20">
    <property type="entry name" value="PAS domain"/>
    <property type="match status" value="2"/>
</dbReference>
<accession>A0A1X7HS88</accession>
<keyword evidence="8" id="KW-0547">Nucleotide-binding</keyword>
<dbReference type="Pfam" id="PF02518">
    <property type="entry name" value="HATPase_c"/>
    <property type="match status" value="1"/>
</dbReference>
<dbReference type="InterPro" id="IPR005467">
    <property type="entry name" value="His_kinase_dom"/>
</dbReference>
<keyword evidence="5 14" id="KW-0597">Phosphoprotein</keyword>
<dbReference type="InterPro" id="IPR003661">
    <property type="entry name" value="HisK_dim/P_dom"/>
</dbReference>
<dbReference type="CDD" id="cd00082">
    <property type="entry name" value="HisKA"/>
    <property type="match status" value="1"/>
</dbReference>
<feature type="domain" description="Response regulatory" evidence="17">
    <location>
        <begin position="635"/>
        <end position="752"/>
    </location>
</feature>
<dbReference type="EC" id="2.7.13.3" evidence="3"/>
<feature type="domain" description="Histidine kinase" evidence="16">
    <location>
        <begin position="388"/>
        <end position="611"/>
    </location>
</feature>
<keyword evidence="10" id="KW-0067">ATP-binding</keyword>
<reference evidence="19 20" key="1">
    <citation type="submission" date="2017-04" db="EMBL/GenBank/DDBJ databases">
        <authorList>
            <person name="Afonso C.L."/>
            <person name="Miller P.J."/>
            <person name="Scott M.A."/>
            <person name="Spackman E."/>
            <person name="Goraichik I."/>
            <person name="Dimitrov K.M."/>
            <person name="Suarez D.L."/>
            <person name="Swayne D.E."/>
        </authorList>
    </citation>
    <scope>NUCLEOTIDE SEQUENCE [LARGE SCALE GENOMIC DNA]</scope>
    <source>
        <strain evidence="19 20">A2P</strain>
    </source>
</reference>
<dbReference type="PROSITE" id="PS50109">
    <property type="entry name" value="HIS_KIN"/>
    <property type="match status" value="1"/>
</dbReference>
<dbReference type="InterPro" id="IPR011006">
    <property type="entry name" value="CheY-like_superfamily"/>
</dbReference>
<evidence type="ECO:0000256" key="9">
    <source>
        <dbReference type="ARBA" id="ARBA00022777"/>
    </source>
</evidence>
<dbReference type="GO" id="GO:0005524">
    <property type="term" value="F:ATP binding"/>
    <property type="evidence" value="ECO:0007669"/>
    <property type="project" value="UniProtKB-KW"/>
</dbReference>
<dbReference type="Gene3D" id="1.10.287.130">
    <property type="match status" value="1"/>
</dbReference>
<sequence length="783" mass="84901">MPAGLMPRLLRAFSPRSLRARLMGVVLASLALPLVGALYLADQQLDDHIGAARELALHLADDGVQRQHDLIGEARNLLGVLSLVPAIRNATPTDTDACVATLAPMPRQHRWTTGVWLTDADGNIICDTTGPGAGISLREREYFQRVLDTKSWVVSDFIIGKRSLKPLIIVASPIIEDGRIVRVMGVAVDLTWLTDLVKVLKQPDARVMVLDHNGVIVARQPDPEGWLNRNVGQMRHVQQMLKERNGYLDSESADGRDRLWAFRHSDETDTVFAVGMPTGPIIAEARRDLWQSLGLLGIAALVSVTALWVLLRASVLRWVWELGSAATRIGDGGGGTMIEAERAPHEFRVVSHAFNNMSRRLKQREQELRSAMEEARAGSRAKEEFLATMSHEIRTPMNGVIGFAEMLLETPLTAEQRRYASQVRDAGRSLLTVINDVLDLSKLEAGRLDLVSVPFRLDDLADRCVAIVRLAAEQKGLELQTSISATARGFVMGDPDRLRQILLNLLSNAVKFTDRGSVRLTVKAIEDSGSSKVGGGGRICTFTVTDTGIGIAPERQRDLFQRFTQLERGRGGTGLGLAICRRLVELMGGEIGMESQPGSGSTFWFSLPLLPAGSAAVQRDGAPVAGSEPASPGARILLAEDLAMNRDLAVTMLTKAGHHVDAVEDGAAAVAAVQEQAYDLVLMDVQMPVMDGLEATRRIRALPGSIGRIPILALSAGVLQVEVERCLQAGMNAHLAKPLEKTKLLAAIGRWVRVGHADHGPSDDGPPEDGQDEAPRPQLIAHS</sequence>
<dbReference type="InterPro" id="IPR029151">
    <property type="entry name" value="Sensor-like_sf"/>
</dbReference>
<keyword evidence="4" id="KW-1003">Cell membrane</keyword>
<dbReference type="SUPFAM" id="SSF55874">
    <property type="entry name" value="ATPase domain of HSP90 chaperone/DNA topoisomerase II/histidine kinase"/>
    <property type="match status" value="1"/>
</dbReference>
<dbReference type="SMART" id="SM00448">
    <property type="entry name" value="REC"/>
    <property type="match status" value="1"/>
</dbReference>
<feature type="modified residue" description="4-aspartylphosphate" evidence="14">
    <location>
        <position position="684"/>
    </location>
</feature>
<dbReference type="CDD" id="cd12914">
    <property type="entry name" value="PDC1_DGC_like"/>
    <property type="match status" value="1"/>
</dbReference>
<evidence type="ECO:0000259" key="18">
    <source>
        <dbReference type="PROSITE" id="PS50885"/>
    </source>
</evidence>
<gene>
    <name evidence="19" type="ORF">SAMN02982917_0456</name>
</gene>
<evidence type="ECO:0000256" key="3">
    <source>
        <dbReference type="ARBA" id="ARBA00012438"/>
    </source>
</evidence>
<evidence type="ECO:0000313" key="19">
    <source>
        <dbReference type="EMBL" id="SMF92022.1"/>
    </source>
</evidence>
<dbReference type="InterPro" id="IPR003660">
    <property type="entry name" value="HAMP_dom"/>
</dbReference>
<dbReference type="GO" id="GO:0005886">
    <property type="term" value="C:plasma membrane"/>
    <property type="evidence" value="ECO:0007669"/>
    <property type="project" value="UniProtKB-SubCell"/>
</dbReference>
<dbReference type="SUPFAM" id="SSF103190">
    <property type="entry name" value="Sensory domain-like"/>
    <property type="match status" value="1"/>
</dbReference>
<dbReference type="Gene3D" id="3.30.565.10">
    <property type="entry name" value="Histidine kinase-like ATPase, C-terminal domain"/>
    <property type="match status" value="1"/>
</dbReference>
<evidence type="ECO:0000256" key="10">
    <source>
        <dbReference type="ARBA" id="ARBA00022840"/>
    </source>
</evidence>
<evidence type="ECO:0000259" key="17">
    <source>
        <dbReference type="PROSITE" id="PS50110"/>
    </source>
</evidence>
<dbReference type="CDD" id="cd17546">
    <property type="entry name" value="REC_hyHK_CKI1_RcsC-like"/>
    <property type="match status" value="1"/>
</dbReference>
<proteinExistence type="predicted"/>
<keyword evidence="7" id="KW-0812">Transmembrane</keyword>
<dbReference type="GO" id="GO:0000155">
    <property type="term" value="F:phosphorelay sensor kinase activity"/>
    <property type="evidence" value="ECO:0007669"/>
    <property type="project" value="InterPro"/>
</dbReference>
<dbReference type="RefSeq" id="WP_085092231.1">
    <property type="nucleotide sequence ID" value="NZ_FXAK01000010.1"/>
</dbReference>
<dbReference type="PROSITE" id="PS50885">
    <property type="entry name" value="HAMP"/>
    <property type="match status" value="1"/>
</dbReference>
<dbReference type="Gene3D" id="3.40.50.2300">
    <property type="match status" value="1"/>
</dbReference>
<keyword evidence="13" id="KW-0472">Membrane</keyword>
<evidence type="ECO:0000259" key="16">
    <source>
        <dbReference type="PROSITE" id="PS50109"/>
    </source>
</evidence>
<evidence type="ECO:0000256" key="8">
    <source>
        <dbReference type="ARBA" id="ARBA00022741"/>
    </source>
</evidence>
<dbReference type="Proteomes" id="UP000192936">
    <property type="component" value="Unassembled WGS sequence"/>
</dbReference>
<evidence type="ECO:0000256" key="11">
    <source>
        <dbReference type="ARBA" id="ARBA00022989"/>
    </source>
</evidence>
<dbReference type="InterPro" id="IPR003594">
    <property type="entry name" value="HATPase_dom"/>
</dbReference>
<evidence type="ECO:0000256" key="12">
    <source>
        <dbReference type="ARBA" id="ARBA00023012"/>
    </source>
</evidence>
<dbReference type="Gene3D" id="6.10.340.10">
    <property type="match status" value="1"/>
</dbReference>
<name>A0A1X7HS88_9PROT</name>
<evidence type="ECO:0000256" key="14">
    <source>
        <dbReference type="PROSITE-ProRule" id="PRU00169"/>
    </source>
</evidence>
<dbReference type="InterPro" id="IPR036890">
    <property type="entry name" value="HATPase_C_sf"/>
</dbReference>
<evidence type="ECO:0000256" key="2">
    <source>
        <dbReference type="ARBA" id="ARBA00004651"/>
    </source>
</evidence>
<dbReference type="EMBL" id="FXAK01000010">
    <property type="protein sequence ID" value="SMF92022.1"/>
    <property type="molecule type" value="Genomic_DNA"/>
</dbReference>
<dbReference type="STRING" id="286727.SAMN02982917_0456"/>
<dbReference type="SUPFAM" id="SSF47384">
    <property type="entry name" value="Homodimeric domain of signal transducing histidine kinase"/>
    <property type="match status" value="1"/>
</dbReference>
<dbReference type="Pfam" id="PF02743">
    <property type="entry name" value="dCache_1"/>
    <property type="match status" value="1"/>
</dbReference>
<dbReference type="InterPro" id="IPR033479">
    <property type="entry name" value="dCache_1"/>
</dbReference>
<dbReference type="PANTHER" id="PTHR45339:SF1">
    <property type="entry name" value="HYBRID SIGNAL TRANSDUCTION HISTIDINE KINASE J"/>
    <property type="match status" value="1"/>
</dbReference>
<evidence type="ECO:0000256" key="1">
    <source>
        <dbReference type="ARBA" id="ARBA00000085"/>
    </source>
</evidence>
<evidence type="ECO:0000256" key="4">
    <source>
        <dbReference type="ARBA" id="ARBA00022475"/>
    </source>
</evidence>
<keyword evidence="9 19" id="KW-0418">Kinase</keyword>
<comment type="catalytic activity">
    <reaction evidence="1">
        <text>ATP + protein L-histidine = ADP + protein N-phospho-L-histidine.</text>
        <dbReference type="EC" id="2.7.13.3"/>
    </reaction>
</comment>
<evidence type="ECO:0000256" key="13">
    <source>
        <dbReference type="ARBA" id="ARBA00023136"/>
    </source>
</evidence>
<feature type="region of interest" description="Disordered" evidence="15">
    <location>
        <begin position="755"/>
        <end position="783"/>
    </location>
</feature>
<dbReference type="CDD" id="cd18774">
    <property type="entry name" value="PDC2_HK_sensor"/>
    <property type="match status" value="1"/>
</dbReference>
<evidence type="ECO:0000256" key="5">
    <source>
        <dbReference type="ARBA" id="ARBA00022553"/>
    </source>
</evidence>
<keyword evidence="11" id="KW-1133">Transmembrane helix</keyword>
<dbReference type="FunFam" id="3.30.565.10:FF:000010">
    <property type="entry name" value="Sensor histidine kinase RcsC"/>
    <property type="match status" value="1"/>
</dbReference>
<dbReference type="PROSITE" id="PS50110">
    <property type="entry name" value="RESPONSE_REGULATORY"/>
    <property type="match status" value="1"/>
</dbReference>
<evidence type="ECO:0000256" key="7">
    <source>
        <dbReference type="ARBA" id="ARBA00022692"/>
    </source>
</evidence>
<dbReference type="AlphaFoldDB" id="A0A1X7HS88"/>
<dbReference type="SMART" id="SM00388">
    <property type="entry name" value="HisKA"/>
    <property type="match status" value="1"/>
</dbReference>
<dbReference type="InterPro" id="IPR001789">
    <property type="entry name" value="Sig_transdc_resp-reg_receiver"/>
</dbReference>
<keyword evidence="12" id="KW-0902">Two-component regulatory system</keyword>
<dbReference type="SUPFAM" id="SSF52172">
    <property type="entry name" value="CheY-like"/>
    <property type="match status" value="1"/>
</dbReference>
<dbReference type="CDD" id="cd16922">
    <property type="entry name" value="HATPase_EvgS-ArcB-TorS-like"/>
    <property type="match status" value="1"/>
</dbReference>
<dbReference type="SMART" id="SM00387">
    <property type="entry name" value="HATPase_c"/>
    <property type="match status" value="1"/>
</dbReference>
<organism evidence="19 20">
    <name type="scientific">Azospirillum oryzae</name>
    <dbReference type="NCBI Taxonomy" id="286727"/>
    <lineage>
        <taxon>Bacteria</taxon>
        <taxon>Pseudomonadati</taxon>
        <taxon>Pseudomonadota</taxon>
        <taxon>Alphaproteobacteria</taxon>
        <taxon>Rhodospirillales</taxon>
        <taxon>Azospirillaceae</taxon>
        <taxon>Azospirillum</taxon>
    </lineage>
</organism>
<evidence type="ECO:0000313" key="20">
    <source>
        <dbReference type="Proteomes" id="UP000192936"/>
    </source>
</evidence>
<dbReference type="PANTHER" id="PTHR45339">
    <property type="entry name" value="HYBRID SIGNAL TRANSDUCTION HISTIDINE KINASE J"/>
    <property type="match status" value="1"/>
</dbReference>
<dbReference type="PRINTS" id="PR00344">
    <property type="entry name" value="BCTRLSENSOR"/>
</dbReference>
<dbReference type="InterPro" id="IPR036097">
    <property type="entry name" value="HisK_dim/P_sf"/>
</dbReference>
<feature type="domain" description="HAMP" evidence="18">
    <location>
        <begin position="313"/>
        <end position="366"/>
    </location>
</feature>
<protein>
    <recommendedName>
        <fullName evidence="3">histidine kinase</fullName>
        <ecNumber evidence="3">2.7.13.3</ecNumber>
    </recommendedName>
</protein>
<keyword evidence="6" id="KW-0808">Transferase</keyword>
<dbReference type="InterPro" id="IPR004358">
    <property type="entry name" value="Sig_transdc_His_kin-like_C"/>
</dbReference>
<dbReference type="FunFam" id="1.10.287.130:FF:000004">
    <property type="entry name" value="Ethylene receptor 1"/>
    <property type="match status" value="1"/>
</dbReference>
<comment type="subcellular location">
    <subcellularLocation>
        <location evidence="2">Cell membrane</location>
        <topology evidence="2">Multi-pass membrane protein</topology>
    </subcellularLocation>
</comment>
<dbReference type="Pfam" id="PF00072">
    <property type="entry name" value="Response_reg"/>
    <property type="match status" value="1"/>
</dbReference>